<dbReference type="EMBL" id="LR134148">
    <property type="protein sequence ID" value="VEA35317.1"/>
    <property type="molecule type" value="Genomic_DNA"/>
</dbReference>
<reference evidence="1 2" key="1">
    <citation type="submission" date="2018-12" db="EMBL/GenBank/DDBJ databases">
        <authorList>
            <consortium name="Pathogen Informatics"/>
        </authorList>
    </citation>
    <scope>NUCLEOTIDE SEQUENCE [LARGE SCALE GENOMIC DNA]</scope>
    <source>
        <strain evidence="1 2">NCTC8271</strain>
    </source>
</reference>
<protein>
    <submittedName>
        <fullName evidence="1">Uncharacterized protein</fullName>
    </submittedName>
</protein>
<organism evidence="1 2">
    <name type="scientific">Salmonella enterica I</name>
    <dbReference type="NCBI Taxonomy" id="59201"/>
    <lineage>
        <taxon>Bacteria</taxon>
        <taxon>Pseudomonadati</taxon>
        <taxon>Pseudomonadota</taxon>
        <taxon>Gammaproteobacteria</taxon>
        <taxon>Enterobacterales</taxon>
        <taxon>Enterobacteriaceae</taxon>
        <taxon>Salmonella</taxon>
    </lineage>
</organism>
<dbReference type="AlphaFoldDB" id="A0A3S4GIJ3"/>
<sequence>MRVCYKTTPPDDIAFIRLTLANVAPGRMRRLCPHPALHFYYGIPLVIFLQKHDRLIREVSEQPVDARLVIQDIV</sequence>
<evidence type="ECO:0000313" key="1">
    <source>
        <dbReference type="EMBL" id="VEA35317.1"/>
    </source>
</evidence>
<dbReference type="Proteomes" id="UP000273655">
    <property type="component" value="Chromosome 1"/>
</dbReference>
<evidence type="ECO:0000313" key="2">
    <source>
        <dbReference type="Proteomes" id="UP000273655"/>
    </source>
</evidence>
<name>A0A3S4GIJ3_SALET</name>
<proteinExistence type="predicted"/>
<accession>A0A3S4GIJ3</accession>
<gene>
    <name evidence="1" type="ORF">NCTC8271_02065</name>
</gene>